<proteinExistence type="predicted"/>
<evidence type="ECO:0000313" key="1">
    <source>
        <dbReference type="EMBL" id="KAA6342197.1"/>
    </source>
</evidence>
<protein>
    <submittedName>
        <fullName evidence="1">Uncharacterized protein</fullName>
    </submittedName>
</protein>
<accession>A0A5J4S7Y0</accession>
<name>A0A5J4S7Y0_9ZZZZ</name>
<gene>
    <name evidence="1" type="ORF">EZS27_010051</name>
</gene>
<sequence>MRHNTIERAIKVRELVKEHYEEGRQDRCKLWVFRHIIVKQYPMSVRTFYRYLSMNIKENKI</sequence>
<reference evidence="1" key="1">
    <citation type="submission" date="2019-03" db="EMBL/GenBank/DDBJ databases">
        <title>Single cell metagenomics reveals metabolic interactions within the superorganism composed of flagellate Streblomastix strix and complex community of Bacteroidetes bacteria on its surface.</title>
        <authorList>
            <person name="Treitli S.C."/>
            <person name="Kolisko M."/>
            <person name="Husnik F."/>
            <person name="Keeling P."/>
            <person name="Hampl V."/>
        </authorList>
    </citation>
    <scope>NUCLEOTIDE SEQUENCE</scope>
    <source>
        <strain evidence="1">STM</strain>
    </source>
</reference>
<comment type="caution">
    <text evidence="1">The sequence shown here is derived from an EMBL/GenBank/DDBJ whole genome shotgun (WGS) entry which is preliminary data.</text>
</comment>
<dbReference type="AlphaFoldDB" id="A0A5J4S7Y0"/>
<organism evidence="1">
    <name type="scientific">termite gut metagenome</name>
    <dbReference type="NCBI Taxonomy" id="433724"/>
    <lineage>
        <taxon>unclassified sequences</taxon>
        <taxon>metagenomes</taxon>
        <taxon>organismal metagenomes</taxon>
    </lineage>
</organism>
<dbReference type="EMBL" id="SNRY01000340">
    <property type="protein sequence ID" value="KAA6342197.1"/>
    <property type="molecule type" value="Genomic_DNA"/>
</dbReference>